<evidence type="ECO:0000256" key="1">
    <source>
        <dbReference type="SAM" id="MobiDB-lite"/>
    </source>
</evidence>
<gene>
    <name evidence="2" type="ORF">TWF718_003758</name>
</gene>
<protein>
    <submittedName>
        <fullName evidence="2">Uncharacterized protein</fullName>
    </submittedName>
</protein>
<evidence type="ECO:0000313" key="3">
    <source>
        <dbReference type="Proteomes" id="UP001313282"/>
    </source>
</evidence>
<name>A0AAN8MRG0_9PEZI</name>
<dbReference type="Proteomes" id="UP001313282">
    <property type="component" value="Unassembled WGS sequence"/>
</dbReference>
<comment type="caution">
    <text evidence="2">The sequence shown here is derived from an EMBL/GenBank/DDBJ whole genome shotgun (WGS) entry which is preliminary data.</text>
</comment>
<reference evidence="2 3" key="1">
    <citation type="submission" date="2019-10" db="EMBL/GenBank/DDBJ databases">
        <authorList>
            <person name="Palmer J.M."/>
        </authorList>
    </citation>
    <scope>NUCLEOTIDE SEQUENCE [LARGE SCALE GENOMIC DNA]</scope>
    <source>
        <strain evidence="2 3">TWF718</strain>
    </source>
</reference>
<feature type="region of interest" description="Disordered" evidence="1">
    <location>
        <begin position="45"/>
        <end position="64"/>
    </location>
</feature>
<evidence type="ECO:0000313" key="2">
    <source>
        <dbReference type="EMBL" id="KAK6350568.1"/>
    </source>
</evidence>
<organism evidence="2 3">
    <name type="scientific">Orbilia javanica</name>
    <dbReference type="NCBI Taxonomy" id="47235"/>
    <lineage>
        <taxon>Eukaryota</taxon>
        <taxon>Fungi</taxon>
        <taxon>Dikarya</taxon>
        <taxon>Ascomycota</taxon>
        <taxon>Pezizomycotina</taxon>
        <taxon>Orbiliomycetes</taxon>
        <taxon>Orbiliales</taxon>
        <taxon>Orbiliaceae</taxon>
        <taxon>Orbilia</taxon>
    </lineage>
</organism>
<dbReference type="EMBL" id="JAVHNR010000002">
    <property type="protein sequence ID" value="KAK6350568.1"/>
    <property type="molecule type" value="Genomic_DNA"/>
</dbReference>
<accession>A0AAN8MRG0</accession>
<proteinExistence type="predicted"/>
<keyword evidence="3" id="KW-1185">Reference proteome</keyword>
<sequence>MPTVTEEGPTSCVEHIKAPTEQPLIQPWKQYLGVQSIEHDIFHGEDETDVRYQAERDQHGGLGG</sequence>
<dbReference type="AlphaFoldDB" id="A0AAN8MRG0"/>